<dbReference type="AlphaFoldDB" id="M3ENB3"/>
<name>M3ENB3_9ACTN</name>
<sequence length="59" mass="6381">MGRGGATLPKKRVALRHLDHTAPSRRSSITKIRSGCPLRCGGIELHPTGPSRDREAQPP</sequence>
<evidence type="ECO:0000313" key="3">
    <source>
        <dbReference type="Proteomes" id="UP000030760"/>
    </source>
</evidence>
<accession>M3ENB3</accession>
<organism evidence="2 3">
    <name type="scientific">Streptomyces bottropensis ATCC 25435</name>
    <dbReference type="NCBI Taxonomy" id="1054862"/>
    <lineage>
        <taxon>Bacteria</taxon>
        <taxon>Bacillati</taxon>
        <taxon>Actinomycetota</taxon>
        <taxon>Actinomycetes</taxon>
        <taxon>Kitasatosporales</taxon>
        <taxon>Streptomycetaceae</taxon>
        <taxon>Streptomyces</taxon>
    </lineage>
</organism>
<dbReference type="EMBL" id="KB405098">
    <property type="protein sequence ID" value="EMF50513.1"/>
    <property type="molecule type" value="Genomic_DNA"/>
</dbReference>
<evidence type="ECO:0000313" key="2">
    <source>
        <dbReference type="EMBL" id="EMF50513.1"/>
    </source>
</evidence>
<feature type="region of interest" description="Disordered" evidence="1">
    <location>
        <begin position="1"/>
        <end position="31"/>
    </location>
</feature>
<protein>
    <submittedName>
        <fullName evidence="2">Uncharacterized protein</fullName>
    </submittedName>
</protein>
<dbReference type="Proteomes" id="UP000030760">
    <property type="component" value="Unassembled WGS sequence"/>
</dbReference>
<reference evidence="3" key="1">
    <citation type="journal article" date="2013" name="Genome Announc.">
        <title>Draft Genome Sequence of Streptomyces bottropensis ATCC 25435, a Bottromycin-Producing Actinomycete.</title>
        <authorList>
            <person name="Zhang H."/>
            <person name="Zhou W."/>
            <person name="Zhuang Y."/>
            <person name="Liang X."/>
            <person name="Liu T."/>
        </authorList>
    </citation>
    <scope>NUCLEOTIDE SEQUENCE [LARGE SCALE GENOMIC DNA]</scope>
    <source>
        <strain evidence="3">ATCC 25435</strain>
    </source>
</reference>
<evidence type="ECO:0000256" key="1">
    <source>
        <dbReference type="SAM" id="MobiDB-lite"/>
    </source>
</evidence>
<gene>
    <name evidence="2" type="ORF">SBD_8077</name>
</gene>
<proteinExistence type="predicted"/>